<evidence type="ECO:0000313" key="3">
    <source>
        <dbReference type="Proteomes" id="UP000284824"/>
    </source>
</evidence>
<keyword evidence="3" id="KW-1185">Reference proteome</keyword>
<organism evidence="2 3">
    <name type="scientific">Nonomuraea polychroma</name>
    <dbReference type="NCBI Taxonomy" id="46176"/>
    <lineage>
        <taxon>Bacteria</taxon>
        <taxon>Bacillati</taxon>
        <taxon>Actinomycetota</taxon>
        <taxon>Actinomycetes</taxon>
        <taxon>Streptosporangiales</taxon>
        <taxon>Streptosporangiaceae</taxon>
        <taxon>Nonomuraea</taxon>
    </lineage>
</organism>
<feature type="transmembrane region" description="Helical" evidence="1">
    <location>
        <begin position="77"/>
        <end position="97"/>
    </location>
</feature>
<feature type="transmembrane region" description="Helical" evidence="1">
    <location>
        <begin position="170"/>
        <end position="189"/>
    </location>
</feature>
<evidence type="ECO:0000256" key="1">
    <source>
        <dbReference type="SAM" id="Phobius"/>
    </source>
</evidence>
<dbReference type="Proteomes" id="UP000284824">
    <property type="component" value="Unassembled WGS sequence"/>
</dbReference>
<dbReference type="OrthoDB" id="9823997at2"/>
<name>A0A438M4V0_9ACTN</name>
<dbReference type="AlphaFoldDB" id="A0A438M4V0"/>
<reference evidence="2 3" key="1">
    <citation type="submission" date="2019-01" db="EMBL/GenBank/DDBJ databases">
        <title>Sequencing the genomes of 1000 actinobacteria strains.</title>
        <authorList>
            <person name="Klenk H.-P."/>
        </authorList>
    </citation>
    <scope>NUCLEOTIDE SEQUENCE [LARGE SCALE GENOMIC DNA]</scope>
    <source>
        <strain evidence="2 3">DSM 43925</strain>
    </source>
</reference>
<keyword evidence="1" id="KW-0472">Membrane</keyword>
<accession>A0A438M4V0</accession>
<protein>
    <recommendedName>
        <fullName evidence="4">Transmembrane protein</fullName>
    </recommendedName>
</protein>
<evidence type="ECO:0008006" key="4">
    <source>
        <dbReference type="Google" id="ProtNLM"/>
    </source>
</evidence>
<keyword evidence="1" id="KW-1133">Transmembrane helix</keyword>
<keyword evidence="1" id="KW-0812">Transmembrane</keyword>
<proteinExistence type="predicted"/>
<sequence length="198" mass="22367">MVARRVLTFLGSRFLFLALMAGYLVVATMSHGVPLPRKLEPLLAFMPWLLFGILMIRGLLIHWGAVEPRPRVRERSALWRSVPLWLLFAAVGVAVWVSSDHGNVSLVCTDNRTSCAKVNSYDYRALDGGYARRYALDEQGATDLEQPWVVISEETYVAEVGTILRGAINFGAYCLFFAFVVGEAIRLGIWRQSKKDWW</sequence>
<evidence type="ECO:0000313" key="2">
    <source>
        <dbReference type="EMBL" id="RVX40839.1"/>
    </source>
</evidence>
<feature type="transmembrane region" description="Helical" evidence="1">
    <location>
        <begin position="42"/>
        <end position="65"/>
    </location>
</feature>
<dbReference type="EMBL" id="SAUN01000001">
    <property type="protein sequence ID" value="RVX40839.1"/>
    <property type="molecule type" value="Genomic_DNA"/>
</dbReference>
<comment type="caution">
    <text evidence="2">The sequence shown here is derived from an EMBL/GenBank/DDBJ whole genome shotgun (WGS) entry which is preliminary data.</text>
</comment>
<gene>
    <name evidence="2" type="ORF">EDD27_3275</name>
</gene>
<dbReference type="RefSeq" id="WP_127933167.1">
    <property type="nucleotide sequence ID" value="NZ_SAUN01000001.1"/>
</dbReference>